<evidence type="ECO:0000256" key="1">
    <source>
        <dbReference type="ARBA" id="ARBA00023015"/>
    </source>
</evidence>
<comment type="caution">
    <text evidence="5">The sequence shown here is derived from an EMBL/GenBank/DDBJ whole genome shotgun (WGS) entry which is preliminary data.</text>
</comment>
<dbReference type="InterPro" id="IPR028082">
    <property type="entry name" value="Peripla_BP_I"/>
</dbReference>
<dbReference type="Pfam" id="PF00356">
    <property type="entry name" value="LacI"/>
    <property type="match status" value="1"/>
</dbReference>
<feature type="domain" description="HTH lacI-type" evidence="4">
    <location>
        <begin position="9"/>
        <end position="63"/>
    </location>
</feature>
<dbReference type="SUPFAM" id="SSF53822">
    <property type="entry name" value="Periplasmic binding protein-like I"/>
    <property type="match status" value="1"/>
</dbReference>
<dbReference type="PROSITE" id="PS50932">
    <property type="entry name" value="HTH_LACI_2"/>
    <property type="match status" value="1"/>
</dbReference>
<dbReference type="InterPro" id="IPR046335">
    <property type="entry name" value="LacI/GalR-like_sensor"/>
</dbReference>
<dbReference type="CDD" id="cd06267">
    <property type="entry name" value="PBP1_LacI_sugar_binding-like"/>
    <property type="match status" value="1"/>
</dbReference>
<keyword evidence="3" id="KW-0804">Transcription</keyword>
<dbReference type="PANTHER" id="PTHR30146">
    <property type="entry name" value="LACI-RELATED TRANSCRIPTIONAL REPRESSOR"/>
    <property type="match status" value="1"/>
</dbReference>
<dbReference type="PANTHER" id="PTHR30146:SF109">
    <property type="entry name" value="HTH-TYPE TRANSCRIPTIONAL REGULATOR GALS"/>
    <property type="match status" value="1"/>
</dbReference>
<accession>A0A4U5TP29</accession>
<name>A0A4U5TP29_9FLAO</name>
<dbReference type="Pfam" id="PF13377">
    <property type="entry name" value="Peripla_BP_3"/>
    <property type="match status" value="1"/>
</dbReference>
<evidence type="ECO:0000313" key="6">
    <source>
        <dbReference type="Proteomes" id="UP000306552"/>
    </source>
</evidence>
<evidence type="ECO:0000259" key="4">
    <source>
        <dbReference type="PROSITE" id="PS50932"/>
    </source>
</evidence>
<evidence type="ECO:0000256" key="2">
    <source>
        <dbReference type="ARBA" id="ARBA00023125"/>
    </source>
</evidence>
<proteinExistence type="predicted"/>
<gene>
    <name evidence="5" type="ORF">FCN74_10215</name>
</gene>
<dbReference type="CDD" id="cd01392">
    <property type="entry name" value="HTH_LacI"/>
    <property type="match status" value="1"/>
</dbReference>
<sequence>MNSKINSRVRLEDLARALKLSIATVSRAMSDSSRVKPETKQRVLSKAKQMGYRSNQIAKSLSSGKTNVLGVIIPRYDEPFFIEVCRGIDYYVRKHDYRILINSSRNSFKYEKENVLAFERGTVDGVAMCFTHETNSYEHVEELIDRKMPLVLFDNISHKIDGAGHVKIDDFSSAVKAVEILIKHKNNSIGYIGGTSKKSVFNQRFDGFVEAHKKHHQSFKTRHVLNCKSYHQEHEFYEVFNFLSKLQDVPNAFFCSTDNYAILCIKALTKLGYKVPQDIEVIGFGNLHYSNMFTPELTCVSQPSFKMGEKVAEMLLNKIDKGFFISNTDQNSEIVLPTKLVYRDTTR</sequence>
<protein>
    <submittedName>
        <fullName evidence="5">LacI family transcriptional regulator</fullName>
    </submittedName>
</protein>
<dbReference type="EMBL" id="SWMU01000004">
    <property type="protein sequence ID" value="TKS55673.1"/>
    <property type="molecule type" value="Genomic_DNA"/>
</dbReference>
<keyword evidence="1" id="KW-0805">Transcription regulation</keyword>
<dbReference type="AlphaFoldDB" id="A0A4U5TP29"/>
<organism evidence="5 6">
    <name type="scientific">Mesohalobacter halotolerans</name>
    <dbReference type="NCBI Taxonomy" id="1883405"/>
    <lineage>
        <taxon>Bacteria</taxon>
        <taxon>Pseudomonadati</taxon>
        <taxon>Bacteroidota</taxon>
        <taxon>Flavobacteriia</taxon>
        <taxon>Flavobacteriales</taxon>
        <taxon>Flavobacteriaceae</taxon>
        <taxon>Mesohalobacter</taxon>
    </lineage>
</organism>
<keyword evidence="2" id="KW-0238">DNA-binding</keyword>
<dbReference type="GO" id="GO:0003700">
    <property type="term" value="F:DNA-binding transcription factor activity"/>
    <property type="evidence" value="ECO:0007669"/>
    <property type="project" value="TreeGrafter"/>
</dbReference>
<dbReference type="InterPro" id="IPR000843">
    <property type="entry name" value="HTH_LacI"/>
</dbReference>
<dbReference type="Gene3D" id="3.40.50.2300">
    <property type="match status" value="2"/>
</dbReference>
<dbReference type="SUPFAM" id="SSF47413">
    <property type="entry name" value="lambda repressor-like DNA-binding domains"/>
    <property type="match status" value="1"/>
</dbReference>
<evidence type="ECO:0000256" key="3">
    <source>
        <dbReference type="ARBA" id="ARBA00023163"/>
    </source>
</evidence>
<keyword evidence="6" id="KW-1185">Reference proteome</keyword>
<dbReference type="Gene3D" id="1.10.260.40">
    <property type="entry name" value="lambda repressor-like DNA-binding domains"/>
    <property type="match status" value="1"/>
</dbReference>
<reference evidence="5 6" key="1">
    <citation type="submission" date="2019-04" db="EMBL/GenBank/DDBJ databases">
        <title>Psychroflexus halotolerans sp. nov., isolated from a marine solar saltern.</title>
        <authorList>
            <person name="Feng X."/>
        </authorList>
    </citation>
    <scope>NUCLEOTIDE SEQUENCE [LARGE SCALE GENOMIC DNA]</scope>
    <source>
        <strain evidence="5 6">WDS2C27</strain>
    </source>
</reference>
<evidence type="ECO:0000313" key="5">
    <source>
        <dbReference type="EMBL" id="TKS55673.1"/>
    </source>
</evidence>
<dbReference type="Proteomes" id="UP000306552">
    <property type="component" value="Unassembled WGS sequence"/>
</dbReference>
<dbReference type="SMART" id="SM00354">
    <property type="entry name" value="HTH_LACI"/>
    <property type="match status" value="1"/>
</dbReference>
<dbReference type="RefSeq" id="WP_138932500.1">
    <property type="nucleotide sequence ID" value="NZ_SWMU01000004.1"/>
</dbReference>
<dbReference type="OrthoDB" id="9768806at2"/>
<dbReference type="InterPro" id="IPR010982">
    <property type="entry name" value="Lambda_DNA-bd_dom_sf"/>
</dbReference>
<dbReference type="GO" id="GO:0000976">
    <property type="term" value="F:transcription cis-regulatory region binding"/>
    <property type="evidence" value="ECO:0007669"/>
    <property type="project" value="TreeGrafter"/>
</dbReference>